<dbReference type="PANTHER" id="PTHR31014:SF0">
    <property type="entry name" value="MITOCHONDRIAL TRANSLATION SYSTEM COMPONENT PET127-RELATED"/>
    <property type="match status" value="1"/>
</dbReference>
<gene>
    <name evidence="1" type="ORF">B0T26DRAFT_604239</name>
</gene>
<feature type="non-terminal residue" evidence="1">
    <location>
        <position position="717"/>
    </location>
</feature>
<evidence type="ECO:0000313" key="2">
    <source>
        <dbReference type="Proteomes" id="UP001172101"/>
    </source>
</evidence>
<sequence length="717" mass="81643">RFFPDTLRLDPVEKPQPPVPRLSYGLDRVLFNPGVYQLQDPRSRVFNFDPYLARIMPAQEFDFDALKQFVSSSKDKTLHAMASELGKRYSGSTSSMTAALSHFHFLLSSWRPISTKAMSQDFEVDSEKFTKITRAPAASFLHYKDGVYAIDADKEFDMANLLSLLGKSMEKLLTLPKEEFEKYRKTKSDQLTHAQRNDPEAYHYTTMGDFMMRSQLDAYDPRVPGTGMFDLKTRAVVSIRMDIQGIKKGANYEIRGRLGQWESFEREYYDMIRSAFLKYSLQVRMGRMDGIFVAFHNTERIFGFQYISLPEMDQALHGTTNTDLGDQEFKASLHLYNEALNLVTKEFPEQSLRIHVETREGDPPSMRIFARPVTNDEIESIQGAQRRYAEEFEREIMNAGLGSREDAGPEAVEGDTVVAETEDTASQDVWKDVMLEVEHTLEDQEQGVTAVREAIEYALEHSGLLHSCTSDEAGHHLDELLEALLTSGGEVVTEGSEGQPQTSEVRSSLKELLLKLAAQGKAVSSIRQTEQQIEDDVTDDSIKLRNFETILSELAETARDSGNLAEPSYEQDDGTLEMSPTEIPQYNGPLCCFALTVKNKDQRIPIERPTGHADEKWSIEYAFDKLSDGRARMLYKHTLARRAKEFQAKPTELAKKSWYAMWSGLLSEYNDKGRKYRDLETARGQKHPVHVYGIDTPLDWESVMEGPAEEPYRLWNG</sequence>
<organism evidence="1 2">
    <name type="scientific">Lasiosphaeria miniovina</name>
    <dbReference type="NCBI Taxonomy" id="1954250"/>
    <lineage>
        <taxon>Eukaryota</taxon>
        <taxon>Fungi</taxon>
        <taxon>Dikarya</taxon>
        <taxon>Ascomycota</taxon>
        <taxon>Pezizomycotina</taxon>
        <taxon>Sordariomycetes</taxon>
        <taxon>Sordariomycetidae</taxon>
        <taxon>Sordariales</taxon>
        <taxon>Lasiosphaeriaceae</taxon>
        <taxon>Lasiosphaeria</taxon>
    </lineage>
</organism>
<dbReference type="AlphaFoldDB" id="A0AA40B5T1"/>
<proteinExistence type="predicted"/>
<dbReference type="GO" id="GO:0000964">
    <property type="term" value="P:mitochondrial RNA 5'-end processing"/>
    <property type="evidence" value="ECO:0007669"/>
    <property type="project" value="TreeGrafter"/>
</dbReference>
<dbReference type="EMBL" id="JAUIRO010000002">
    <property type="protein sequence ID" value="KAK0728231.1"/>
    <property type="molecule type" value="Genomic_DNA"/>
</dbReference>
<reference evidence="1" key="1">
    <citation type="submission" date="2023-06" db="EMBL/GenBank/DDBJ databases">
        <title>Genome-scale phylogeny and comparative genomics of the fungal order Sordariales.</title>
        <authorList>
            <consortium name="Lawrence Berkeley National Laboratory"/>
            <person name="Hensen N."/>
            <person name="Bonometti L."/>
            <person name="Westerberg I."/>
            <person name="Brannstrom I.O."/>
            <person name="Guillou S."/>
            <person name="Cros-Aarteil S."/>
            <person name="Calhoun S."/>
            <person name="Haridas S."/>
            <person name="Kuo A."/>
            <person name="Mondo S."/>
            <person name="Pangilinan J."/>
            <person name="Riley R."/>
            <person name="LaButti K."/>
            <person name="Andreopoulos B."/>
            <person name="Lipzen A."/>
            <person name="Chen C."/>
            <person name="Yanf M."/>
            <person name="Daum C."/>
            <person name="Ng V."/>
            <person name="Clum A."/>
            <person name="Steindorff A."/>
            <person name="Ohm R."/>
            <person name="Martin F."/>
            <person name="Silar P."/>
            <person name="Natvig D."/>
            <person name="Lalanne C."/>
            <person name="Gautier V."/>
            <person name="Ament-velasquez S.L."/>
            <person name="Kruys A."/>
            <person name="Hutchinson M.I."/>
            <person name="Powell A.J."/>
            <person name="Barry K."/>
            <person name="Miller A.N."/>
            <person name="Grigoriev I.V."/>
            <person name="Debuchy R."/>
            <person name="Gladieux P."/>
            <person name="Thoren M.H."/>
            <person name="Johannesson H."/>
        </authorList>
    </citation>
    <scope>NUCLEOTIDE SEQUENCE</scope>
    <source>
        <strain evidence="1">SMH2392-1A</strain>
    </source>
</reference>
<dbReference type="InterPro" id="IPR013943">
    <property type="entry name" value="Pet127"/>
</dbReference>
<protein>
    <submittedName>
        <fullName evidence="1">Mitochondrial protein Pet127-domain-containing protein</fullName>
    </submittedName>
</protein>
<dbReference type="Proteomes" id="UP001172101">
    <property type="component" value="Unassembled WGS sequence"/>
</dbReference>
<evidence type="ECO:0000313" key="1">
    <source>
        <dbReference type="EMBL" id="KAK0728231.1"/>
    </source>
</evidence>
<comment type="caution">
    <text evidence="1">The sequence shown here is derived from an EMBL/GenBank/DDBJ whole genome shotgun (WGS) entry which is preliminary data.</text>
</comment>
<dbReference type="GO" id="GO:0005740">
    <property type="term" value="C:mitochondrial envelope"/>
    <property type="evidence" value="ECO:0007669"/>
    <property type="project" value="TreeGrafter"/>
</dbReference>
<keyword evidence="2" id="KW-1185">Reference proteome</keyword>
<dbReference type="Pfam" id="PF08634">
    <property type="entry name" value="Pet127"/>
    <property type="match status" value="1"/>
</dbReference>
<feature type="non-terminal residue" evidence="1">
    <location>
        <position position="1"/>
    </location>
</feature>
<name>A0AA40B5T1_9PEZI</name>
<accession>A0AA40B5T1</accession>
<dbReference type="PANTHER" id="PTHR31014">
    <property type="entry name" value="MITOCHONDRIAL TRANSLATION SYSTEM COMPONENT PET127-RELATED"/>
    <property type="match status" value="1"/>
</dbReference>
<dbReference type="GeneID" id="85319065"/>
<dbReference type="RefSeq" id="XP_060301086.1">
    <property type="nucleotide sequence ID" value="XM_060435795.1"/>
</dbReference>